<feature type="region of interest" description="Disordered" evidence="1">
    <location>
        <begin position="247"/>
        <end position="275"/>
    </location>
</feature>
<feature type="transmembrane region" description="Helical" evidence="2">
    <location>
        <begin position="35"/>
        <end position="55"/>
    </location>
</feature>
<evidence type="ECO:0000313" key="3">
    <source>
        <dbReference type="EMBL" id="GAA3389901.1"/>
    </source>
</evidence>
<keyword evidence="2" id="KW-0472">Membrane</keyword>
<organism evidence="3 4">
    <name type="scientific">Cryptosporangium minutisporangium</name>
    <dbReference type="NCBI Taxonomy" id="113569"/>
    <lineage>
        <taxon>Bacteria</taxon>
        <taxon>Bacillati</taxon>
        <taxon>Actinomycetota</taxon>
        <taxon>Actinomycetes</taxon>
        <taxon>Cryptosporangiales</taxon>
        <taxon>Cryptosporangiaceae</taxon>
        <taxon>Cryptosporangium</taxon>
    </lineage>
</organism>
<evidence type="ECO:0008006" key="5">
    <source>
        <dbReference type="Google" id="ProtNLM"/>
    </source>
</evidence>
<dbReference type="RefSeq" id="WP_345729853.1">
    <property type="nucleotide sequence ID" value="NZ_BAAAYN010000026.1"/>
</dbReference>
<proteinExistence type="predicted"/>
<keyword evidence="2" id="KW-1133">Transmembrane helix</keyword>
<gene>
    <name evidence="3" type="ORF">GCM10020369_41840</name>
</gene>
<dbReference type="EMBL" id="BAAAYN010000026">
    <property type="protein sequence ID" value="GAA3389901.1"/>
    <property type="molecule type" value="Genomic_DNA"/>
</dbReference>
<comment type="caution">
    <text evidence="3">The sequence shown here is derived from an EMBL/GenBank/DDBJ whole genome shotgun (WGS) entry which is preliminary data.</text>
</comment>
<sequence length="275" mass="28398">MSGEPGSGVGRWAAVLRGRVLPRLGRGARRLSRSWTALVTLVLVVGLVVVAYRAGTRTAPVDYTVGNVPRVGPVDGQQVDAYRSDASGELGGLPAGTAVWALVGLAEYQRPAALPTLLSGYSVSRVVARVPLPDVQTQLVTLVVDRLAVDVPAGMQRTAAAKEQEASTAESAAASADDAELARVHTAGAALERREAAAYRELCACVYAAVVRATPEQLRALAERPGIRVVDPAPEVSRLDRATFVPLLPEQSGTVGPPSDTAVGPSATPSPSAAG</sequence>
<evidence type="ECO:0000313" key="4">
    <source>
        <dbReference type="Proteomes" id="UP001501676"/>
    </source>
</evidence>
<evidence type="ECO:0000256" key="1">
    <source>
        <dbReference type="SAM" id="MobiDB-lite"/>
    </source>
</evidence>
<reference evidence="4" key="1">
    <citation type="journal article" date="2019" name="Int. J. Syst. Evol. Microbiol.">
        <title>The Global Catalogue of Microorganisms (GCM) 10K type strain sequencing project: providing services to taxonomists for standard genome sequencing and annotation.</title>
        <authorList>
            <consortium name="The Broad Institute Genomics Platform"/>
            <consortium name="The Broad Institute Genome Sequencing Center for Infectious Disease"/>
            <person name="Wu L."/>
            <person name="Ma J."/>
        </authorList>
    </citation>
    <scope>NUCLEOTIDE SEQUENCE [LARGE SCALE GENOMIC DNA]</scope>
    <source>
        <strain evidence="4">JCM 9458</strain>
    </source>
</reference>
<accession>A0ABP6T254</accession>
<keyword evidence="4" id="KW-1185">Reference proteome</keyword>
<name>A0ABP6T254_9ACTN</name>
<protein>
    <recommendedName>
        <fullName evidence="5">Band 7 domain-containing protein</fullName>
    </recommendedName>
</protein>
<evidence type="ECO:0000256" key="2">
    <source>
        <dbReference type="SAM" id="Phobius"/>
    </source>
</evidence>
<keyword evidence="2" id="KW-0812">Transmembrane</keyword>
<dbReference type="Proteomes" id="UP001501676">
    <property type="component" value="Unassembled WGS sequence"/>
</dbReference>